<evidence type="ECO:0000256" key="2">
    <source>
        <dbReference type="ARBA" id="ARBA00022840"/>
    </source>
</evidence>
<accession>A0A075FJE1</accession>
<dbReference type="Gene3D" id="3.30.565.10">
    <property type="entry name" value="Histidine kinase-like ATPase, C-terminal domain"/>
    <property type="match status" value="1"/>
</dbReference>
<dbReference type="Pfam" id="PF18000">
    <property type="entry name" value="Top6b_C"/>
    <property type="match status" value="1"/>
</dbReference>
<dbReference type="Gene3D" id="2.60.40.2960">
    <property type="match status" value="1"/>
</dbReference>
<dbReference type="PANTHER" id="PTHR48444">
    <property type="entry name" value="DNA TOPOISOMERASE 6 SUBUNIT B"/>
    <property type="match status" value="1"/>
</dbReference>
<dbReference type="InterPro" id="IPR005734">
    <property type="entry name" value="TopoVI_B"/>
</dbReference>
<dbReference type="InterPro" id="IPR040494">
    <property type="entry name" value="Top6b_C"/>
</dbReference>
<feature type="domain" description="DNA topoisomerase VI subunit B C-terminal" evidence="10">
    <location>
        <begin position="551"/>
        <end position="660"/>
    </location>
</feature>
<dbReference type="AlphaFoldDB" id="A0A075FJE1"/>
<sequence>MGQTIFEFGTETIEPEEPQVEHPKSEKKEAKKKVNNKKTKAHQLAKEQRDIPVSEFFEQNRHILGFDNPTHSLITAVKEGVDNSLDACEQASILPELKIELESLARDELSIAIEDNGPGIIEQNVPNVFGRLLYGSRFGSGKQSRGQQGIGISAAIMYGQLTTGRSATISTRISEEHLAMRITMKLDTRNNRGNIERTEDFVWKDESAEPDEDGIYPEKYHGTRVEFAIKGRYREARPSVLEYLKSTAIVNPHAKIIFTNPEKNTTVFERVSQENPKLPSEGVKPHPHGVELGQLIRMAHHSSEHQIARFLRNDLSSMGSKSISGVLKKARLSSIVRPQDITRIEAKGMIDAFKTTSIRTPTSGVLVPIGPKLIKLGLKQVLDEYRPDFYTLPISRTPSVFSGTPFLVEVGMVYGGNLPKDQPVQILRFANRVPLLYQAGGCAITKAIQGINWRQYGLEQRGGKGTPNGPAIILVHVASTNIPFTSEAKEAIADISEIKKEIKLALRNNAKTLSRHLKKQKKREKVTEKFDLVQKILPAIAEKASSVVGQPVPNLDKVVAAIMDVVWIEEEIEFNNGQIEVEIKIINYRLRSANFKLRAEVPGHEIKDAEPRPGKREGNQVVWSIGLPTTESTKYKFIVPEGTRSSFEGMELWVEGMDSSNIIGAEPWTGIVDPGIKDAIEAEKQGLA</sequence>
<keyword evidence="4 6" id="KW-0238">DNA-binding</keyword>
<name>A0A075FJE1_9EURY</name>
<evidence type="ECO:0000256" key="1">
    <source>
        <dbReference type="ARBA" id="ARBA00022741"/>
    </source>
</evidence>
<keyword evidence="3 6" id="KW-0799">Topoisomerase</keyword>
<keyword evidence="1 6" id="KW-0547">Nucleotide-binding</keyword>
<dbReference type="SUPFAM" id="SSF54211">
    <property type="entry name" value="Ribosomal protein S5 domain 2-like"/>
    <property type="match status" value="1"/>
</dbReference>
<dbReference type="PANTHER" id="PTHR48444:SF1">
    <property type="entry name" value="DNA TOPOISOMERASE 6 SUBUNIT B"/>
    <property type="match status" value="1"/>
</dbReference>
<evidence type="ECO:0000313" key="11">
    <source>
        <dbReference type="EMBL" id="AIE91343.1"/>
    </source>
</evidence>
<dbReference type="GO" id="GO:0006260">
    <property type="term" value="P:DNA replication"/>
    <property type="evidence" value="ECO:0007669"/>
    <property type="project" value="UniProtKB-UniRule"/>
</dbReference>
<keyword evidence="2 6" id="KW-0067">ATP-binding</keyword>
<dbReference type="Pfam" id="PF09239">
    <property type="entry name" value="Topo-VIb_trans"/>
    <property type="match status" value="1"/>
</dbReference>
<organism evidence="11">
    <name type="scientific">uncultured marine group II/III euryarchaeote AD1000_117_B07</name>
    <dbReference type="NCBI Taxonomy" id="1457721"/>
    <lineage>
        <taxon>Archaea</taxon>
        <taxon>Methanobacteriati</taxon>
        <taxon>Methanobacteriota</taxon>
        <taxon>environmental samples</taxon>
    </lineage>
</organism>
<dbReference type="InterPro" id="IPR014721">
    <property type="entry name" value="Ribsml_uS5_D2-typ_fold_subgr"/>
</dbReference>
<dbReference type="CDD" id="cd00823">
    <property type="entry name" value="TopoIIB_Trans"/>
    <property type="match status" value="1"/>
</dbReference>
<comment type="function">
    <text evidence="6">Relaxes both positive and negative superturns and exhibits a strong decatenase activity.</text>
</comment>
<dbReference type="GO" id="GO:0005524">
    <property type="term" value="F:ATP binding"/>
    <property type="evidence" value="ECO:0007669"/>
    <property type="project" value="UniProtKB-UniRule"/>
</dbReference>
<feature type="compositionally biased region" description="Basic residues" evidence="8">
    <location>
        <begin position="30"/>
        <end position="42"/>
    </location>
</feature>
<feature type="binding site" evidence="6">
    <location>
        <position position="115"/>
    </location>
    <ligand>
        <name>ATP</name>
        <dbReference type="ChEBI" id="CHEBI:30616"/>
    </ligand>
</feature>
<feature type="compositionally biased region" description="Basic and acidic residues" evidence="8">
    <location>
        <begin position="19"/>
        <end position="29"/>
    </location>
</feature>
<dbReference type="GO" id="GO:0006265">
    <property type="term" value="P:DNA topological change"/>
    <property type="evidence" value="ECO:0007669"/>
    <property type="project" value="UniProtKB-UniRule"/>
</dbReference>
<keyword evidence="7" id="KW-0175">Coiled coil</keyword>
<dbReference type="InterPro" id="IPR015320">
    <property type="entry name" value="TopoVI_B_transducer"/>
</dbReference>
<feature type="coiled-coil region" evidence="7">
    <location>
        <begin position="488"/>
        <end position="523"/>
    </location>
</feature>
<feature type="binding site" evidence="6">
    <location>
        <position position="489"/>
    </location>
    <ligand>
        <name>ATP</name>
        <dbReference type="ChEBI" id="CHEBI:30616"/>
    </ligand>
</feature>
<evidence type="ECO:0000256" key="4">
    <source>
        <dbReference type="ARBA" id="ARBA00023125"/>
    </source>
</evidence>
<protein>
    <recommendedName>
        <fullName evidence="6">Type 2 DNA topoisomerase 6 subunit B</fullName>
        <ecNumber evidence="6">5.6.2.2</ecNumber>
    </recommendedName>
    <alternativeName>
        <fullName evidence="6">Type II DNA topoisomerase VI subunit B</fullName>
        <shortName evidence="6">TopoVI-B</shortName>
    </alternativeName>
</protein>
<evidence type="ECO:0000256" key="5">
    <source>
        <dbReference type="ARBA" id="ARBA00023235"/>
    </source>
</evidence>
<keyword evidence="5 6" id="KW-0413">Isomerase</keyword>
<dbReference type="Gene3D" id="1.10.8.50">
    <property type="match status" value="1"/>
</dbReference>
<comment type="catalytic activity">
    <reaction evidence="6">
        <text>ATP-dependent breakage, passage and rejoining of double-stranded DNA.</text>
        <dbReference type="EC" id="5.6.2.2"/>
    </reaction>
</comment>
<dbReference type="EMBL" id="KF900335">
    <property type="protein sequence ID" value="AIE91343.1"/>
    <property type="molecule type" value="Genomic_DNA"/>
</dbReference>
<proteinExistence type="inferred from homology"/>
<evidence type="ECO:0000259" key="9">
    <source>
        <dbReference type="Pfam" id="PF09239"/>
    </source>
</evidence>
<evidence type="ECO:0000256" key="3">
    <source>
        <dbReference type="ARBA" id="ARBA00023029"/>
    </source>
</evidence>
<gene>
    <name evidence="6 11" type="primary">top6B</name>
</gene>
<evidence type="ECO:0000256" key="8">
    <source>
        <dbReference type="SAM" id="MobiDB-lite"/>
    </source>
</evidence>
<dbReference type="GO" id="GO:0003918">
    <property type="term" value="F:DNA topoisomerase type II (double strand cut, ATP-hydrolyzing) activity"/>
    <property type="evidence" value="ECO:0007669"/>
    <property type="project" value="UniProtKB-UniRule"/>
</dbReference>
<evidence type="ECO:0000259" key="10">
    <source>
        <dbReference type="Pfam" id="PF18000"/>
    </source>
</evidence>
<comment type="similarity">
    <text evidence="6">Belongs to the TOP6B family.</text>
</comment>
<dbReference type="SUPFAM" id="SSF55874">
    <property type="entry name" value="ATPase domain of HSP90 chaperone/DNA topoisomerase II/histidine kinase"/>
    <property type="match status" value="1"/>
</dbReference>
<reference evidence="11" key="1">
    <citation type="journal article" date="2014" name="Genome Biol. Evol.">
        <title>Pangenome evidence for extensive interdomain horizontal transfer affecting lineage core and shell genes in uncultured planktonic thaumarchaeota and euryarchaeota.</title>
        <authorList>
            <person name="Deschamps P."/>
            <person name="Zivanovic Y."/>
            <person name="Moreira D."/>
            <person name="Rodriguez-Valera F."/>
            <person name="Lopez-Garcia P."/>
        </authorList>
    </citation>
    <scope>NUCLEOTIDE SEQUENCE</scope>
</reference>
<feature type="binding site" evidence="6">
    <location>
        <position position="83"/>
    </location>
    <ligand>
        <name>ATP</name>
        <dbReference type="ChEBI" id="CHEBI:30616"/>
    </ligand>
</feature>
<dbReference type="InterPro" id="IPR036890">
    <property type="entry name" value="HATPase_C_sf"/>
</dbReference>
<dbReference type="InterPro" id="IPR020568">
    <property type="entry name" value="Ribosomal_Su5_D2-typ_SF"/>
</dbReference>
<dbReference type="Gene3D" id="6.10.20.80">
    <property type="match status" value="1"/>
</dbReference>
<dbReference type="Gene3D" id="3.30.230.10">
    <property type="match status" value="1"/>
</dbReference>
<feature type="binding site" evidence="6">
    <location>
        <begin position="136"/>
        <end position="137"/>
    </location>
    <ligand>
        <name>ATP</name>
        <dbReference type="ChEBI" id="CHEBI:30616"/>
    </ligand>
</feature>
<dbReference type="Pfam" id="PF13589">
    <property type="entry name" value="HATPase_c_3"/>
    <property type="match status" value="1"/>
</dbReference>
<evidence type="ECO:0000256" key="7">
    <source>
        <dbReference type="SAM" id="Coils"/>
    </source>
</evidence>
<evidence type="ECO:0000256" key="6">
    <source>
        <dbReference type="HAMAP-Rule" id="MF_00322"/>
    </source>
</evidence>
<dbReference type="NCBIfam" id="TIGR01052">
    <property type="entry name" value="top6b"/>
    <property type="match status" value="1"/>
</dbReference>
<dbReference type="GO" id="GO:0003677">
    <property type="term" value="F:DNA binding"/>
    <property type="evidence" value="ECO:0007669"/>
    <property type="project" value="UniProtKB-UniRule"/>
</dbReference>
<feature type="domain" description="DNA topoisomerase VI subunit B transducer" evidence="9">
    <location>
        <begin position="361"/>
        <end position="529"/>
    </location>
</feature>
<feature type="binding site" evidence="6">
    <location>
        <begin position="146"/>
        <end position="153"/>
    </location>
    <ligand>
        <name>ATP</name>
        <dbReference type="ChEBI" id="CHEBI:30616"/>
    </ligand>
</feature>
<dbReference type="EC" id="5.6.2.2" evidence="6"/>
<dbReference type="NCBIfam" id="NF003218">
    <property type="entry name" value="PRK04184.1"/>
    <property type="match status" value="1"/>
</dbReference>
<comment type="subunit">
    <text evidence="6">Homodimer. Heterotetramer of two Top6A and two Top6B chains.</text>
</comment>
<dbReference type="HAMAP" id="MF_00322">
    <property type="entry name" value="Top6B"/>
    <property type="match status" value="1"/>
</dbReference>
<feature type="region of interest" description="Disordered" evidence="8">
    <location>
        <begin position="1"/>
        <end position="42"/>
    </location>
</feature>